<evidence type="ECO:0000256" key="1">
    <source>
        <dbReference type="ARBA" id="ARBA00022723"/>
    </source>
</evidence>
<reference evidence="12" key="2">
    <citation type="submission" date="2025-08" db="UniProtKB">
        <authorList>
            <consortium name="RefSeq"/>
        </authorList>
    </citation>
    <scope>IDENTIFICATION</scope>
    <source>
        <tissue evidence="12">Leaf</tissue>
    </source>
</reference>
<feature type="compositionally biased region" description="Pro residues" evidence="6">
    <location>
        <begin position="1487"/>
        <end position="1590"/>
    </location>
</feature>
<dbReference type="Pfam" id="PF25980">
    <property type="entry name" value="NERD_plant"/>
    <property type="match status" value="1"/>
</dbReference>
<dbReference type="PANTHER" id="PTHR46695">
    <property type="entry name" value="ZINC FINGER CCCH DOMAIN-CONTAINING PROTEIN 44-RELATED"/>
    <property type="match status" value="1"/>
</dbReference>
<feature type="region of interest" description="Disordered" evidence="6">
    <location>
        <begin position="1192"/>
        <end position="1212"/>
    </location>
</feature>
<dbReference type="Gene3D" id="3.30.1490.40">
    <property type="match status" value="1"/>
</dbReference>
<evidence type="ECO:0000256" key="5">
    <source>
        <dbReference type="PROSITE-ProRule" id="PRU00723"/>
    </source>
</evidence>
<keyword evidence="1 5" id="KW-0479">Metal-binding</keyword>
<feature type="compositionally biased region" description="Polar residues" evidence="6">
    <location>
        <begin position="1037"/>
        <end position="1049"/>
    </location>
</feature>
<dbReference type="PANTHER" id="PTHR46695:SF17">
    <property type="entry name" value="PHD FINGER FAMILY PROTEIN _ SWIB COMPLEX BAF60B DOMAIN-CONTAINING PROTEIN _ GYF DOMAIN-CONTAINING PROTEIN"/>
    <property type="match status" value="1"/>
</dbReference>
<feature type="compositionally biased region" description="Polar residues" evidence="6">
    <location>
        <begin position="1691"/>
        <end position="1714"/>
    </location>
</feature>
<feature type="region of interest" description="Disordered" evidence="6">
    <location>
        <begin position="1450"/>
        <end position="1779"/>
    </location>
</feature>
<dbReference type="PROSITE" id="PS50829">
    <property type="entry name" value="GYF"/>
    <property type="match status" value="1"/>
</dbReference>
<feature type="region of interest" description="Disordered" evidence="6">
    <location>
        <begin position="697"/>
        <end position="730"/>
    </location>
</feature>
<feature type="compositionally biased region" description="Low complexity" evidence="6">
    <location>
        <begin position="1592"/>
        <end position="1602"/>
    </location>
</feature>
<dbReference type="OrthoDB" id="6415790at2759"/>
<dbReference type="CDD" id="cd10567">
    <property type="entry name" value="SWIB-MDM2_like"/>
    <property type="match status" value="1"/>
</dbReference>
<dbReference type="KEGG" id="soe:110789716"/>
<dbReference type="SUPFAM" id="SSF57903">
    <property type="entry name" value="FYVE/PHD zinc finger"/>
    <property type="match status" value="1"/>
</dbReference>
<evidence type="ECO:0000256" key="3">
    <source>
        <dbReference type="ARBA" id="ARBA00022833"/>
    </source>
</evidence>
<dbReference type="PROSITE" id="PS51360">
    <property type="entry name" value="PLUS3"/>
    <property type="match status" value="1"/>
</dbReference>
<feature type="compositionally biased region" description="Basic and acidic residues" evidence="6">
    <location>
        <begin position="721"/>
        <end position="730"/>
    </location>
</feature>
<dbReference type="SMART" id="SM00719">
    <property type="entry name" value="Plus3"/>
    <property type="match status" value="1"/>
</dbReference>
<dbReference type="InterPro" id="IPR000571">
    <property type="entry name" value="Znf_CCCH"/>
</dbReference>
<dbReference type="InterPro" id="IPR004343">
    <property type="entry name" value="Plus-3_dom"/>
</dbReference>
<feature type="compositionally biased region" description="Low complexity" evidence="6">
    <location>
        <begin position="1198"/>
        <end position="1211"/>
    </location>
</feature>
<dbReference type="SUPFAM" id="SSF90229">
    <property type="entry name" value="CCCH zinc finger"/>
    <property type="match status" value="1"/>
</dbReference>
<dbReference type="SMART" id="SM00444">
    <property type="entry name" value="GYF"/>
    <property type="match status" value="1"/>
</dbReference>
<evidence type="ECO:0000256" key="6">
    <source>
        <dbReference type="SAM" id="MobiDB-lite"/>
    </source>
</evidence>
<dbReference type="SUPFAM" id="SSF55277">
    <property type="entry name" value="GYF domain"/>
    <property type="match status" value="1"/>
</dbReference>
<organism evidence="11 12">
    <name type="scientific">Spinacia oleracea</name>
    <name type="common">Spinach</name>
    <dbReference type="NCBI Taxonomy" id="3562"/>
    <lineage>
        <taxon>Eukaryota</taxon>
        <taxon>Viridiplantae</taxon>
        <taxon>Streptophyta</taxon>
        <taxon>Embryophyta</taxon>
        <taxon>Tracheophyta</taxon>
        <taxon>Spermatophyta</taxon>
        <taxon>Magnoliopsida</taxon>
        <taxon>eudicotyledons</taxon>
        <taxon>Gunneridae</taxon>
        <taxon>Pentapetalae</taxon>
        <taxon>Caryophyllales</taxon>
        <taxon>Chenopodiaceae</taxon>
        <taxon>Chenopodioideae</taxon>
        <taxon>Anserineae</taxon>
        <taxon>Spinacia</taxon>
    </lineage>
</organism>
<feature type="compositionally biased region" description="Basic residues" evidence="6">
    <location>
        <begin position="697"/>
        <end position="707"/>
    </location>
</feature>
<dbReference type="Pfam" id="PF02201">
    <property type="entry name" value="SWIB"/>
    <property type="match status" value="1"/>
</dbReference>
<dbReference type="PROSITE" id="PS50103">
    <property type="entry name" value="ZF_C3H1"/>
    <property type="match status" value="1"/>
</dbReference>
<dbReference type="PROSITE" id="PS51925">
    <property type="entry name" value="SWIB_MDM2"/>
    <property type="match status" value="1"/>
</dbReference>
<feature type="region of interest" description="Disordered" evidence="6">
    <location>
        <begin position="1035"/>
        <end position="1062"/>
    </location>
</feature>
<feature type="compositionally biased region" description="Basic residues" evidence="6">
    <location>
        <begin position="1617"/>
        <end position="1627"/>
    </location>
</feature>
<feature type="compositionally biased region" description="Basic and acidic residues" evidence="6">
    <location>
        <begin position="623"/>
        <end position="634"/>
    </location>
</feature>
<gene>
    <name evidence="12" type="primary">LOC110789716</name>
</gene>
<feature type="region of interest" description="Disordered" evidence="6">
    <location>
        <begin position="869"/>
        <end position="913"/>
    </location>
</feature>
<evidence type="ECO:0000256" key="2">
    <source>
        <dbReference type="ARBA" id="ARBA00022771"/>
    </source>
</evidence>
<dbReference type="InterPro" id="IPR011011">
    <property type="entry name" value="Znf_FYVE_PHD"/>
</dbReference>
<evidence type="ECO:0000259" key="10">
    <source>
        <dbReference type="PROSITE" id="PS51925"/>
    </source>
</evidence>
<dbReference type="SUPFAM" id="SSF47592">
    <property type="entry name" value="SWIB/MDM2 domain"/>
    <property type="match status" value="1"/>
</dbReference>
<feature type="zinc finger region" description="C3H1-type" evidence="5">
    <location>
        <begin position="1775"/>
        <end position="1800"/>
    </location>
</feature>
<keyword evidence="4" id="KW-0238">DNA-binding</keyword>
<name>A0A9R0IL35_SPIOL</name>
<evidence type="ECO:0000313" key="11">
    <source>
        <dbReference type="Proteomes" id="UP000813463"/>
    </source>
</evidence>
<dbReference type="GO" id="GO:0016593">
    <property type="term" value="C:Cdc73/Paf1 complex"/>
    <property type="evidence" value="ECO:0000318"/>
    <property type="project" value="GO_Central"/>
</dbReference>
<keyword evidence="11" id="KW-1185">Reference proteome</keyword>
<dbReference type="InterPro" id="IPR003169">
    <property type="entry name" value="GYF"/>
</dbReference>
<feature type="compositionally biased region" description="Low complexity" evidence="6">
    <location>
        <begin position="1477"/>
        <end position="1486"/>
    </location>
</feature>
<dbReference type="InterPro" id="IPR036128">
    <property type="entry name" value="Plus3-like_sf"/>
</dbReference>
<evidence type="ECO:0000259" key="8">
    <source>
        <dbReference type="PROSITE" id="PS50829"/>
    </source>
</evidence>
<dbReference type="CDD" id="cd15568">
    <property type="entry name" value="PHD5_NSD"/>
    <property type="match status" value="1"/>
</dbReference>
<dbReference type="Gene3D" id="3.90.70.200">
    <property type="entry name" value="Plus-3 domain"/>
    <property type="match status" value="1"/>
</dbReference>
<dbReference type="InterPro" id="IPR013083">
    <property type="entry name" value="Znf_RING/FYVE/PHD"/>
</dbReference>
<feature type="domain" description="DM2" evidence="10">
    <location>
        <begin position="301"/>
        <end position="384"/>
    </location>
</feature>
<feature type="compositionally biased region" description="Polar residues" evidence="6">
    <location>
        <begin position="654"/>
        <end position="663"/>
    </location>
</feature>
<dbReference type="InterPro" id="IPR001965">
    <property type="entry name" value="Znf_PHD"/>
</dbReference>
<dbReference type="PROSITE" id="PS01359">
    <property type="entry name" value="ZF_PHD_1"/>
    <property type="match status" value="1"/>
</dbReference>
<dbReference type="InterPro" id="IPR035445">
    <property type="entry name" value="GYF-like_dom_sf"/>
</dbReference>
<dbReference type="SMART" id="SM00249">
    <property type="entry name" value="PHD"/>
    <property type="match status" value="1"/>
</dbReference>
<feature type="compositionally biased region" description="Gly residues" evidence="6">
    <location>
        <begin position="1756"/>
        <end position="1766"/>
    </location>
</feature>
<dbReference type="Pfam" id="PF00642">
    <property type="entry name" value="zf-CCCH"/>
    <property type="match status" value="1"/>
</dbReference>
<dbReference type="SMART" id="SM00151">
    <property type="entry name" value="SWIB"/>
    <property type="match status" value="1"/>
</dbReference>
<dbReference type="GO" id="GO:0003677">
    <property type="term" value="F:DNA binding"/>
    <property type="evidence" value="ECO:0007669"/>
    <property type="project" value="UniProtKB-KW"/>
</dbReference>
<evidence type="ECO:0000256" key="4">
    <source>
        <dbReference type="ARBA" id="ARBA00023125"/>
    </source>
</evidence>
<dbReference type="InterPro" id="IPR003121">
    <property type="entry name" value="SWIB_MDM2_domain"/>
</dbReference>
<dbReference type="InterPro" id="IPR019835">
    <property type="entry name" value="SWIB_domain"/>
</dbReference>
<feature type="region of interest" description="Disordered" evidence="6">
    <location>
        <begin position="623"/>
        <end position="663"/>
    </location>
</feature>
<keyword evidence="3 5" id="KW-0862">Zinc</keyword>
<evidence type="ECO:0000313" key="12">
    <source>
        <dbReference type="RefSeq" id="XP_021850114.1"/>
    </source>
</evidence>
<dbReference type="Proteomes" id="UP000813463">
    <property type="component" value="Chromosome 3"/>
</dbReference>
<dbReference type="GeneID" id="110789716"/>
<evidence type="ECO:0000259" key="7">
    <source>
        <dbReference type="PROSITE" id="PS50103"/>
    </source>
</evidence>
<dbReference type="InterPro" id="IPR058668">
    <property type="entry name" value="NERD_dom"/>
</dbReference>
<dbReference type="InterPro" id="IPR036855">
    <property type="entry name" value="Znf_CCCH_sf"/>
</dbReference>
<feature type="domain" description="GYF" evidence="8">
    <location>
        <begin position="780"/>
        <end position="834"/>
    </location>
</feature>
<dbReference type="RefSeq" id="XP_021850114.1">
    <property type="nucleotide sequence ID" value="XM_021994422.2"/>
</dbReference>
<dbReference type="Pfam" id="PF03126">
    <property type="entry name" value="Plus-3"/>
    <property type="match status" value="1"/>
</dbReference>
<dbReference type="Gene3D" id="1.10.245.10">
    <property type="entry name" value="SWIB/MDM2 domain"/>
    <property type="match status" value="1"/>
</dbReference>
<dbReference type="InterPro" id="IPR019786">
    <property type="entry name" value="Zinc_finger_PHD-type_CS"/>
</dbReference>
<dbReference type="SUPFAM" id="SSF159042">
    <property type="entry name" value="Plus3-like"/>
    <property type="match status" value="1"/>
</dbReference>
<keyword evidence="2 5" id="KW-0863">Zinc-finger</keyword>
<feature type="compositionally biased region" description="Polar residues" evidence="6">
    <location>
        <begin position="887"/>
        <end position="904"/>
    </location>
</feature>
<evidence type="ECO:0000259" key="9">
    <source>
        <dbReference type="PROSITE" id="PS51360"/>
    </source>
</evidence>
<dbReference type="InterPro" id="IPR036885">
    <property type="entry name" value="SWIB_MDM2_dom_sf"/>
</dbReference>
<feature type="domain" description="Plus3" evidence="9">
    <location>
        <begin position="442"/>
        <end position="575"/>
    </location>
</feature>
<dbReference type="GO" id="GO:0008270">
    <property type="term" value="F:zinc ion binding"/>
    <property type="evidence" value="ECO:0007669"/>
    <property type="project" value="UniProtKB-KW"/>
</dbReference>
<proteinExistence type="predicted"/>
<dbReference type="PRINTS" id="PR01217">
    <property type="entry name" value="PRICHEXTENSN"/>
</dbReference>
<dbReference type="CDD" id="cd00072">
    <property type="entry name" value="GYF"/>
    <property type="match status" value="1"/>
</dbReference>
<feature type="compositionally biased region" description="Pro residues" evidence="6">
    <location>
        <begin position="1457"/>
        <end position="1476"/>
    </location>
</feature>
<feature type="compositionally biased region" description="Low complexity" evidence="6">
    <location>
        <begin position="1742"/>
        <end position="1755"/>
    </location>
</feature>
<sequence>MAETRLTRITVQALPSVDKPVLSPASITVDRSHDIVQLPDSQLPEVPMEEVVVVKKRRGRPPRNIGGAAAGGAPPIPVAKKSKKEDEDVCFICFDGGNLVLCDYRDCPKAYHPACVKRDESFFRRSIRWNCGWHLCNFCQKNALFMCYTCPYSLCKRCVKQADVLCIRRNKGFCRTCMTTIKLVENIPQETKEQVQVDFDDTTSWEYLFKVYWIYLKEKEALTLDELTRATNPWKVSGLENNNFQQKRAETCPSNVSELSSSNVQLETNNLKRRKTRRQQQLLNLNSQNVDNSDGNKVTGLHAAADWASKELLDFVAHMKNGETSVLSQFDVQALLLDYIRKNNLRDPRQKCQIICDRRLEDLFGKERVGHFEMLKLLEYHFKEESRTNGVIRGAAVDPLASQLENEGISDDFQIPSRETRRQSRKKAEEKGRQIKLDSYAAIDVHNINLIYLKRSLLENLMVDAENFHDKVVGSVVRIRISSNDQKQDMHRLVRIIGTSKETEPYKIGVKTESFMLKILNLNKIEDVAIGAISDQEFSEDECRRLRQSIKLGLVERMTVGEIQEKAVSLQTMRVNDWLETEIRRLNHLRDRASEMGHRKELRECVEKIELLKAPEERLRRIQEIPDVHADPRMDPSYGSDDDSGESDIKKQDGSMTPKYSNSNARVELISPVRSGDMLKDDRTIKPIKISFANGERRRKNSAKFHVGKVESTTRPLEPSHNSEKVDAASKIPEEDFNSRADFVVVSGDRGVTKPGFVSDSVTTALSSRMLLVSDMNELEKIWHYRDPSGKVQGPFCMLQLRKWCSKDFFPTDLRVWKINESLDRSILLTDALKKQQSNEPETEPDVEQLSCSQSYCGVESDDRKVNPLEEFSSNSDAPFVAYNPNEEGSNKNLTDVNASSDAYENQGGIDQPSGFDIKARLIESLFDTEEPSSTATPTGSSETMQVPLTFESSHPSTSTSKSGNPDLECQVVVKSQPSSPNAGQPDSEICWGTSNGFGTSDLPCVTQKSNPPDLNGLNLEIHVASDVSRDFDATCGTGSSPTKSSHLPNLTPKAENKDVNDHHDTINKNLVVSGGYEQDSGTDAVSGGICLSMLPIAAVKVEKNDGLKPQTIENRQSISSNVPGRDKEAIWSSTISAETDLSLLANNHLNTESMKAHAIENNKHYNNTSSVPELVSGTSWNPISGGIVFSDPPKLESNTTSTTWTSSSISGGMRFPDLPTTSLKLGNKSSEITNIRGQDSCINWSTSSSLVGEEVHLPDDVANEWGPYSTVVHAKPDAIATPASQSCQLLNLHCDISSWQPIELSTLGDESVSDLLSEVEAMESLRGMSSPTSRMNCGPDSIDSVDDDCFSPLGGLSPNLDPGKNNNMGFHIQQPSINHHHQQPHHGAFTVMRDLERTSSCILSTTTTTTTTGSVQVEAADKQTIALMPFLDFVSKGPVSAVLLPPVGAAVSSSHSPPPPPPEASLPLPLFPPPSLSSLPQVSLPSPSPPPASLPLPPPPPSLQLPLPPPPPPPPPPPASLPSPPPPPPPSLPSPPQSLPPPPASLPSPPPPPPPSLPSPPQSLPPPPPSLPSPPPPPPEEKPPSPPQKRPSALSLNSPSSPREEGEVDPASLSVHHPKPRHHRQPSPKTPTIKVAPSADTRKQGSENTRTNWEPPGHPGGKLSGNTGSILGTPNMHWHISGPGIPAVNTHWSTSVVSQGTRGSSQTSPRYNNHSGGGGRHSGSKDRSNNHQHGGVDSGVSKSSRPNSWSRQSSFGGGGGGGGGPSRPLPPPPRGGPRVCKFYESGYCKKGASCKYLHP</sequence>
<dbReference type="Gene3D" id="3.30.40.10">
    <property type="entry name" value="Zinc/RING finger domain, C3HC4 (zinc finger)"/>
    <property type="match status" value="1"/>
</dbReference>
<reference evidence="11" key="1">
    <citation type="journal article" date="2021" name="Nat. Commun.">
        <title>Genomic analyses provide insights into spinach domestication and the genetic basis of agronomic traits.</title>
        <authorList>
            <person name="Cai X."/>
            <person name="Sun X."/>
            <person name="Xu C."/>
            <person name="Sun H."/>
            <person name="Wang X."/>
            <person name="Ge C."/>
            <person name="Zhang Z."/>
            <person name="Wang Q."/>
            <person name="Fei Z."/>
            <person name="Jiao C."/>
            <person name="Wang Q."/>
        </authorList>
    </citation>
    <scope>NUCLEOTIDE SEQUENCE [LARGE SCALE GENOMIC DNA]</scope>
    <source>
        <strain evidence="11">cv. Varoflay</strain>
    </source>
</reference>
<accession>A0A9R0IL35</accession>
<dbReference type="GO" id="GO:1990269">
    <property type="term" value="F:RNA polymerase II C-terminal domain phosphoserine binding"/>
    <property type="evidence" value="ECO:0000318"/>
    <property type="project" value="GO_Central"/>
</dbReference>
<dbReference type="FunFam" id="3.30.40.10:FF:000303">
    <property type="entry name" value="Zinc finger CCCH domain-containing protein 19"/>
    <property type="match status" value="1"/>
</dbReference>
<protein>
    <submittedName>
        <fullName evidence="12">Zinc finger CCCH domain-containing protein 44 isoform X1</fullName>
    </submittedName>
</protein>
<dbReference type="Pfam" id="PF02213">
    <property type="entry name" value="GYF"/>
    <property type="match status" value="1"/>
</dbReference>
<feature type="domain" description="C3H1-type" evidence="7">
    <location>
        <begin position="1775"/>
        <end position="1800"/>
    </location>
</feature>